<comment type="caution">
    <text evidence="1">The sequence shown here is derived from an EMBL/GenBank/DDBJ whole genome shotgun (WGS) entry which is preliminary data.</text>
</comment>
<dbReference type="Proteomes" id="UP000263094">
    <property type="component" value="Unassembled WGS sequence"/>
</dbReference>
<organism evidence="1 2">
    <name type="scientific">Streptomyces triticagri</name>
    <dbReference type="NCBI Taxonomy" id="2293568"/>
    <lineage>
        <taxon>Bacteria</taxon>
        <taxon>Bacillati</taxon>
        <taxon>Actinomycetota</taxon>
        <taxon>Actinomycetes</taxon>
        <taxon>Kitasatosporales</taxon>
        <taxon>Streptomycetaceae</taxon>
        <taxon>Streptomyces</taxon>
    </lineage>
</organism>
<dbReference type="EMBL" id="QUAK01000010">
    <property type="protein sequence ID" value="RFU88504.1"/>
    <property type="molecule type" value="Genomic_DNA"/>
</dbReference>
<dbReference type="AlphaFoldDB" id="A0A372MC25"/>
<protein>
    <submittedName>
        <fullName evidence="1">Uncharacterized protein</fullName>
    </submittedName>
</protein>
<reference evidence="1 2" key="1">
    <citation type="submission" date="2018-08" db="EMBL/GenBank/DDBJ databases">
        <title>Isolation, diversity and antifungal activity of Actinobacteria from wheat.</title>
        <authorList>
            <person name="Han C."/>
        </authorList>
    </citation>
    <scope>NUCLEOTIDE SEQUENCE [LARGE SCALE GENOMIC DNA]</scope>
    <source>
        <strain evidence="1 2">NEAU-YY421</strain>
    </source>
</reference>
<evidence type="ECO:0000313" key="2">
    <source>
        <dbReference type="Proteomes" id="UP000263094"/>
    </source>
</evidence>
<proteinExistence type="predicted"/>
<keyword evidence="2" id="KW-1185">Reference proteome</keyword>
<accession>A0A372MC25</accession>
<name>A0A372MC25_9ACTN</name>
<gene>
    <name evidence="1" type="ORF">DY218_01430</name>
</gene>
<evidence type="ECO:0000313" key="1">
    <source>
        <dbReference type="EMBL" id="RFU88504.1"/>
    </source>
</evidence>
<sequence>MSEEWLLADGRPVADVMVLSHPEQLARLRTACPQAAHTAVLAGDPCYDRLLAAASTAWTAPSNSASRAAIASPGSA</sequence>